<accession>A0A432ZHA2</accession>
<sequence>MKRLLAGLLLLSCNVFAQQTIELEVGQSERLQVATNTQIMVADESVITVNLITPTQLLIKGLAAGYSDLWLINDAPKRLRVAVTEPLNKKLALELQALSSRDTHLALEFVDSFVIASGTVTENTAEALQSLQDNYPQLLNKTEPPISDQPMLRLTVKILEIKRQRLQELGIDWQSATSGPSASTAIKGMFRWSAELDSTLNLLQQQGQAELLASPTLSAQSGESAAFLAGGELPIPQVVAQGMQDVTFREYGIKLNIEPEITATGKIKTQLSAEVSNIDPAVTVAGVPGILSRRTDSIFLSDEGDTLVLSGLMSLEKSDSSNGLPGISELPLLGQLFSSSQQREQQTELLIMVTTERLDAADKRAEEAQQRAFQQQHWLVEAGCSGLQEGTHDGY</sequence>
<keyword evidence="7" id="KW-1185">Reference proteome</keyword>
<evidence type="ECO:0000259" key="4">
    <source>
        <dbReference type="Pfam" id="PF00263"/>
    </source>
</evidence>
<dbReference type="PANTHER" id="PTHR30332:SF17">
    <property type="entry name" value="TYPE IV PILIATION SYSTEM PROTEIN DR_0774-RELATED"/>
    <property type="match status" value="1"/>
</dbReference>
<gene>
    <name evidence="6" type="ORF">CWI81_01900</name>
</gene>
<dbReference type="InterPro" id="IPR004846">
    <property type="entry name" value="T2SS/T3SS_dom"/>
</dbReference>
<evidence type="ECO:0000256" key="1">
    <source>
        <dbReference type="ARBA" id="ARBA00004442"/>
    </source>
</evidence>
<comment type="similarity">
    <text evidence="2">Belongs to the bacterial secretin family.</text>
</comment>
<feature type="signal peptide" evidence="3">
    <location>
        <begin position="1"/>
        <end position="17"/>
    </location>
</feature>
<dbReference type="RefSeq" id="WP_126783537.1">
    <property type="nucleotide sequence ID" value="NZ_PIQF01000001.1"/>
</dbReference>
<protein>
    <submittedName>
        <fullName evidence="6">Pilus assembly protein CpaC</fullName>
    </submittedName>
</protein>
<dbReference type="InterPro" id="IPR050810">
    <property type="entry name" value="Bact_Secretion_Sys_Channel"/>
</dbReference>
<comment type="caution">
    <text evidence="6">The sequence shown here is derived from an EMBL/GenBank/DDBJ whole genome shotgun (WGS) entry which is preliminary data.</text>
</comment>
<organism evidence="6 7">
    <name type="scientific">Idiomarina seosinensis</name>
    <dbReference type="NCBI Taxonomy" id="281739"/>
    <lineage>
        <taxon>Bacteria</taxon>
        <taxon>Pseudomonadati</taxon>
        <taxon>Pseudomonadota</taxon>
        <taxon>Gammaproteobacteria</taxon>
        <taxon>Alteromonadales</taxon>
        <taxon>Idiomarinaceae</taxon>
        <taxon>Idiomarina</taxon>
    </lineage>
</organism>
<dbReference type="GO" id="GO:0009279">
    <property type="term" value="C:cell outer membrane"/>
    <property type="evidence" value="ECO:0007669"/>
    <property type="project" value="UniProtKB-SubCell"/>
</dbReference>
<dbReference type="EMBL" id="PIQF01000001">
    <property type="protein sequence ID" value="RUO77264.1"/>
    <property type="molecule type" value="Genomic_DNA"/>
</dbReference>
<feature type="chain" id="PRO_5019067161" evidence="3">
    <location>
        <begin position="18"/>
        <end position="395"/>
    </location>
</feature>
<name>A0A432ZHA2_9GAMM</name>
<dbReference type="PRINTS" id="PR01337">
    <property type="entry name" value="TYPE3OMGPROT"/>
</dbReference>
<dbReference type="GO" id="GO:0015627">
    <property type="term" value="C:type II protein secretion system complex"/>
    <property type="evidence" value="ECO:0007669"/>
    <property type="project" value="TreeGrafter"/>
</dbReference>
<dbReference type="Proteomes" id="UP000287908">
    <property type="component" value="Unassembled WGS sequence"/>
</dbReference>
<dbReference type="InterPro" id="IPR032789">
    <property type="entry name" value="T2SS-T3SS_pil_N"/>
</dbReference>
<dbReference type="GO" id="GO:0009306">
    <property type="term" value="P:protein secretion"/>
    <property type="evidence" value="ECO:0007669"/>
    <property type="project" value="InterPro"/>
</dbReference>
<evidence type="ECO:0000256" key="2">
    <source>
        <dbReference type="RuleBase" id="RU004003"/>
    </source>
</evidence>
<dbReference type="OrthoDB" id="9775455at2"/>
<feature type="domain" description="Type II/III secretion system secretin-like" evidence="4">
    <location>
        <begin position="202"/>
        <end position="355"/>
    </location>
</feature>
<dbReference type="Pfam" id="PF00263">
    <property type="entry name" value="Secretin"/>
    <property type="match status" value="1"/>
</dbReference>
<reference evidence="6 7" key="1">
    <citation type="journal article" date="2011" name="Front. Microbiol.">
        <title>Genomic signatures of strain selection and enhancement in Bacillus atrophaeus var. globigii, a historical biowarfare simulant.</title>
        <authorList>
            <person name="Gibbons H.S."/>
            <person name="Broomall S.M."/>
            <person name="McNew L.A."/>
            <person name="Daligault H."/>
            <person name="Chapman C."/>
            <person name="Bruce D."/>
            <person name="Karavis M."/>
            <person name="Krepps M."/>
            <person name="McGregor P.A."/>
            <person name="Hong C."/>
            <person name="Park K.H."/>
            <person name="Akmal A."/>
            <person name="Feldman A."/>
            <person name="Lin J.S."/>
            <person name="Chang W.E."/>
            <person name="Higgs B.W."/>
            <person name="Demirev P."/>
            <person name="Lindquist J."/>
            <person name="Liem A."/>
            <person name="Fochler E."/>
            <person name="Read T.D."/>
            <person name="Tapia R."/>
            <person name="Johnson S."/>
            <person name="Bishop-Lilly K.A."/>
            <person name="Detter C."/>
            <person name="Han C."/>
            <person name="Sozhamannan S."/>
            <person name="Rosenzweig C.N."/>
            <person name="Skowronski E.W."/>
        </authorList>
    </citation>
    <scope>NUCLEOTIDE SEQUENCE [LARGE SCALE GENOMIC DNA]</scope>
    <source>
        <strain evidence="6 7">CL-SP19</strain>
    </source>
</reference>
<dbReference type="AlphaFoldDB" id="A0A432ZHA2"/>
<comment type="subcellular location">
    <subcellularLocation>
        <location evidence="1">Cell outer membrane</location>
    </subcellularLocation>
</comment>
<feature type="domain" description="Pilus formation protein N-terminal" evidence="5">
    <location>
        <begin position="18"/>
        <end position="81"/>
    </location>
</feature>
<evidence type="ECO:0000259" key="5">
    <source>
        <dbReference type="Pfam" id="PF13629"/>
    </source>
</evidence>
<dbReference type="InterPro" id="IPR003522">
    <property type="entry name" value="T3SS_OM_pore_YscC"/>
</dbReference>
<dbReference type="Pfam" id="PF13629">
    <property type="entry name" value="T2SS-T3SS_pil_N"/>
    <property type="match status" value="1"/>
</dbReference>
<evidence type="ECO:0000313" key="6">
    <source>
        <dbReference type="EMBL" id="RUO77264.1"/>
    </source>
</evidence>
<evidence type="ECO:0000313" key="7">
    <source>
        <dbReference type="Proteomes" id="UP000287908"/>
    </source>
</evidence>
<dbReference type="PANTHER" id="PTHR30332">
    <property type="entry name" value="PROBABLE GENERAL SECRETION PATHWAY PROTEIN D"/>
    <property type="match status" value="1"/>
</dbReference>
<evidence type="ECO:0000256" key="3">
    <source>
        <dbReference type="SAM" id="SignalP"/>
    </source>
</evidence>
<proteinExistence type="inferred from homology"/>
<keyword evidence="3" id="KW-0732">Signal</keyword>